<evidence type="ECO:0000313" key="1">
    <source>
        <dbReference type="EMBL" id="ABS51820.1"/>
    </source>
</evidence>
<organism evidence="1 2">
    <name type="scientific">Campylobacter hominis (strain ATCC BAA-381 / DSM 21671 / CCUG 45161 / LMG 19568 / NCTC 13146 / CH001A)</name>
    <dbReference type="NCBI Taxonomy" id="360107"/>
    <lineage>
        <taxon>Bacteria</taxon>
        <taxon>Pseudomonadati</taxon>
        <taxon>Campylobacterota</taxon>
        <taxon>Epsilonproteobacteria</taxon>
        <taxon>Campylobacterales</taxon>
        <taxon>Campylobacteraceae</taxon>
        <taxon>Campylobacter</taxon>
    </lineage>
</organism>
<proteinExistence type="predicted"/>
<dbReference type="HOGENOM" id="CLU_1297891_0_0_7"/>
<sequence length="212" mass="23174">MLQLTEDEDTVLNSVKVNPYVKQGESQAVIKNLKPKEKIYIIKKASIDEDTLEEKQAIDKDLEIESKELTKVTKSIVSEVGASTIYNVELNKDKSNLYLEVGEIESTTPTPTPEPSKPITPKVNPKINHTLIPNSVSSHVVNQMSDLMSDNISNIAMLDNNVSANTDNIISFGYVKGYKSNIGKSDTDVNGAIIDVGVASRADNALMGGFFE</sequence>
<accession>A7I1K1</accession>
<gene>
    <name evidence="1" type="ordered locus">CHAB381_0827</name>
</gene>
<dbReference type="RefSeq" id="WP_012108681.1">
    <property type="nucleotide sequence ID" value="NC_009714.1"/>
</dbReference>
<dbReference type="AlphaFoldDB" id="A7I1K1"/>
<keyword evidence="2" id="KW-1185">Reference proteome</keyword>
<dbReference type="EMBL" id="CP000776">
    <property type="protein sequence ID" value="ABS51820.1"/>
    <property type="molecule type" value="Genomic_DNA"/>
</dbReference>
<evidence type="ECO:0000313" key="2">
    <source>
        <dbReference type="Proteomes" id="UP000002407"/>
    </source>
</evidence>
<dbReference type="KEGG" id="cha:CHAB381_0827"/>
<name>A7I1K1_CAMHC</name>
<protein>
    <submittedName>
        <fullName evidence="1">Uncharacterized protein</fullName>
    </submittedName>
</protein>
<dbReference type="Proteomes" id="UP000002407">
    <property type="component" value="Chromosome"/>
</dbReference>
<reference evidence="2" key="1">
    <citation type="submission" date="2007-07" db="EMBL/GenBank/DDBJ databases">
        <title>Complete genome sequence of Campylobacter hominis ATCC BAA-381, a commensal isolated from the human gastrointestinal tract.</title>
        <authorList>
            <person name="Fouts D.E."/>
            <person name="Mongodin E.F."/>
            <person name="Puiu D."/>
            <person name="Sebastian Y."/>
            <person name="Miller W.G."/>
            <person name="Mandrell R.E."/>
            <person name="Nelson K.E."/>
        </authorList>
    </citation>
    <scope>NUCLEOTIDE SEQUENCE [LARGE SCALE GENOMIC DNA]</scope>
    <source>
        <strain evidence="2">ATCC BAA-381 / LMG 19568 / NCTC 13146 / CH001A</strain>
    </source>
</reference>